<organism evidence="2 3">
    <name type="scientific">Favolaschia claudopus</name>
    <dbReference type="NCBI Taxonomy" id="2862362"/>
    <lineage>
        <taxon>Eukaryota</taxon>
        <taxon>Fungi</taxon>
        <taxon>Dikarya</taxon>
        <taxon>Basidiomycota</taxon>
        <taxon>Agaricomycotina</taxon>
        <taxon>Agaricomycetes</taxon>
        <taxon>Agaricomycetidae</taxon>
        <taxon>Agaricales</taxon>
        <taxon>Marasmiineae</taxon>
        <taxon>Mycenaceae</taxon>
        <taxon>Favolaschia</taxon>
    </lineage>
</organism>
<dbReference type="AlphaFoldDB" id="A0AAW0AXY4"/>
<name>A0AAW0AXY4_9AGAR</name>
<feature type="region of interest" description="Disordered" evidence="1">
    <location>
        <begin position="201"/>
        <end position="230"/>
    </location>
</feature>
<feature type="region of interest" description="Disordered" evidence="1">
    <location>
        <begin position="157"/>
        <end position="183"/>
    </location>
</feature>
<comment type="caution">
    <text evidence="2">The sequence shown here is derived from an EMBL/GenBank/DDBJ whole genome shotgun (WGS) entry which is preliminary data.</text>
</comment>
<evidence type="ECO:0000256" key="1">
    <source>
        <dbReference type="SAM" id="MobiDB-lite"/>
    </source>
</evidence>
<feature type="compositionally biased region" description="Basic and acidic residues" evidence="1">
    <location>
        <begin position="391"/>
        <end position="404"/>
    </location>
</feature>
<feature type="region of interest" description="Disordered" evidence="1">
    <location>
        <begin position="686"/>
        <end position="765"/>
    </location>
</feature>
<feature type="compositionally biased region" description="Basic and acidic residues" evidence="1">
    <location>
        <begin position="687"/>
        <end position="699"/>
    </location>
</feature>
<keyword evidence="3" id="KW-1185">Reference proteome</keyword>
<reference evidence="2 3" key="1">
    <citation type="journal article" date="2024" name="J Genomics">
        <title>Draft genome sequencing and assembly of Favolaschia claudopus CIRM-BRFM 2984 isolated from oak limbs.</title>
        <authorList>
            <person name="Navarro D."/>
            <person name="Drula E."/>
            <person name="Chaduli D."/>
            <person name="Cazenave R."/>
            <person name="Ahrendt S."/>
            <person name="Wang J."/>
            <person name="Lipzen A."/>
            <person name="Daum C."/>
            <person name="Barry K."/>
            <person name="Grigoriev I.V."/>
            <person name="Favel A."/>
            <person name="Rosso M.N."/>
            <person name="Martin F."/>
        </authorList>
    </citation>
    <scope>NUCLEOTIDE SEQUENCE [LARGE SCALE GENOMIC DNA]</scope>
    <source>
        <strain evidence="2 3">CIRM-BRFM 2984</strain>
    </source>
</reference>
<feature type="compositionally biased region" description="Basic and acidic residues" evidence="1">
    <location>
        <begin position="706"/>
        <end position="738"/>
    </location>
</feature>
<gene>
    <name evidence="2" type="ORF">R3P38DRAFT_2539238</name>
</gene>
<accession>A0AAW0AXY4</accession>
<proteinExistence type="predicted"/>
<sequence>MSEPRQRFVYNLWTRDPQGKLLEKPPPTGSRTENNIIWGHTLDDFYWIPRIPGVNLLTIWSRSMIKEYGENFLNLEHEAEPEPRRLRPWPVLTLPEDVTSSARIGRIDEGCSGKHENCAVFVEDTAVKPATRTDVKCASLAGLECCSVMYCPPEPLEQHATPDPSPSADGTIPPSTLAQGRPASSCLPPCRLHALLASADPPLAQTPPSDIAATAEATATEQQPALPHLDTSSFTVDFVSPQQRKLDGDGSSSPLSATLVSMSPTVMKTKSTSWSLDSPEWLEAKMVLAEMNEFVEVVDVVPVVPVEHGTSVAHCSLPADDSVSAAPEAQVIEQVVADTVSADAGEVQARILVEAENISTEAASTIDAPMPAKEEPAAAEEIGADAVVVEEGPKEEVGSNEKTKRLTVNMNEDSQTGGVDNVSIQSSTEDPVASVPTEKEGSKTAPLPPPPKLEEFIPDDYFPDILYVNDPENKTAIASSYYSSRTNAQPPSVERVPRKYKRVWPRFARDTEPATAFNTDPECASIKFPASSLSATGRIPSLSSSPVVPKPETNLRIAHLNLSCAPTLGTGNHSAVFRANLRLPHPLSARSSTGEVTVAAKTGYPGDQARELLSNEGKIYSGFPKHLQEDWCGYNLVAPIAHPVPVGAVVPKFYGYYVPVMEDVEREKQETVRVFQERKRVKRKAAREKVAEAKRAKAKEARRKKHEEEKKAAAEEKNAQTAKAERAEVLKAEDKDSGSDGENNASEEAESDHEDDEVEDSDDDAKYDEDEELFALQYFQISASYKAWHRQSPILLLEECGNPIKPEKFTLDERSECYSLALRLHHAEFTQNSFYVRNILRQPGPLTLPPSERSDKTPSFRIIDHGRGEHWQHKLEDLNEKNAKKWLQVQKARDWHTMNVPTENDMKRRVAARAAQDKDEKQQLEEARKSWWESRDYEIRKAHSELQVSDFDY</sequence>
<feature type="compositionally biased region" description="Polar residues" evidence="1">
    <location>
        <begin position="406"/>
        <end position="429"/>
    </location>
</feature>
<dbReference type="EMBL" id="JAWWNJ010000046">
    <property type="protein sequence ID" value="KAK7018420.1"/>
    <property type="molecule type" value="Genomic_DNA"/>
</dbReference>
<evidence type="ECO:0000313" key="2">
    <source>
        <dbReference type="EMBL" id="KAK7018420.1"/>
    </source>
</evidence>
<evidence type="ECO:0000313" key="3">
    <source>
        <dbReference type="Proteomes" id="UP001362999"/>
    </source>
</evidence>
<protein>
    <submittedName>
        <fullName evidence="2">Uncharacterized protein</fullName>
    </submittedName>
</protein>
<feature type="compositionally biased region" description="Low complexity" evidence="1">
    <location>
        <begin position="212"/>
        <end position="221"/>
    </location>
</feature>
<dbReference type="Proteomes" id="UP001362999">
    <property type="component" value="Unassembled WGS sequence"/>
</dbReference>
<feature type="compositionally biased region" description="Acidic residues" evidence="1">
    <location>
        <begin position="745"/>
        <end position="765"/>
    </location>
</feature>
<feature type="region of interest" description="Disordered" evidence="1">
    <location>
        <begin position="391"/>
        <end position="455"/>
    </location>
</feature>